<accession>A0A285CPV3</accession>
<sequence>MTAFRRISAGLAAVAVALGLAIGATPAQADSNDVAKAVAGIAALAIIADQIDRNREPDQSRRVWNTQDTYRPQVYRSPQANGRWDPPPQHVWRDRDGRIHNPGNWRDDRYRHDRRPARAQRELPRECLVRARDGRVAYDARCLRRHGFRY</sequence>
<feature type="region of interest" description="Disordered" evidence="1">
    <location>
        <begin position="76"/>
        <end position="119"/>
    </location>
</feature>
<keyword evidence="4" id="KW-1185">Reference proteome</keyword>
<reference evidence="4" key="1">
    <citation type="submission" date="2017-08" db="EMBL/GenBank/DDBJ databases">
        <authorList>
            <person name="Varghese N."/>
            <person name="Submissions S."/>
        </authorList>
    </citation>
    <scope>NUCLEOTIDE SEQUENCE [LARGE SCALE GENOMIC DNA]</scope>
    <source>
        <strain evidence="4">JA234</strain>
    </source>
</reference>
<feature type="signal peptide" evidence="2">
    <location>
        <begin position="1"/>
        <end position="29"/>
    </location>
</feature>
<dbReference type="EMBL" id="OAOQ01000004">
    <property type="protein sequence ID" value="SNX69582.1"/>
    <property type="molecule type" value="Genomic_DNA"/>
</dbReference>
<evidence type="ECO:0000256" key="2">
    <source>
        <dbReference type="SAM" id="SignalP"/>
    </source>
</evidence>
<gene>
    <name evidence="3" type="ORF">SAMN05878503_104112</name>
</gene>
<dbReference type="AlphaFoldDB" id="A0A285CPV3"/>
<name>A0A285CPV3_9RHOB</name>
<proteinExistence type="predicted"/>
<keyword evidence="2" id="KW-0732">Signal</keyword>
<evidence type="ECO:0000313" key="3">
    <source>
        <dbReference type="EMBL" id="SNX69582.1"/>
    </source>
</evidence>
<dbReference type="Proteomes" id="UP000219467">
    <property type="component" value="Unassembled WGS sequence"/>
</dbReference>
<dbReference type="RefSeq" id="WP_097029929.1">
    <property type="nucleotide sequence ID" value="NZ_OAOQ01000004.1"/>
</dbReference>
<protein>
    <submittedName>
        <fullName evidence="3">Uncharacterized protein</fullName>
    </submittedName>
</protein>
<dbReference type="OrthoDB" id="7645019at2"/>
<feature type="compositionally biased region" description="Basic and acidic residues" evidence="1">
    <location>
        <begin position="91"/>
        <end position="111"/>
    </location>
</feature>
<evidence type="ECO:0000256" key="1">
    <source>
        <dbReference type="SAM" id="MobiDB-lite"/>
    </source>
</evidence>
<feature type="chain" id="PRO_5013306956" evidence="2">
    <location>
        <begin position="30"/>
        <end position="150"/>
    </location>
</feature>
<evidence type="ECO:0000313" key="4">
    <source>
        <dbReference type="Proteomes" id="UP000219467"/>
    </source>
</evidence>
<organism evidence="3 4">
    <name type="scientific">Cereibacter ovatus</name>
    <dbReference type="NCBI Taxonomy" id="439529"/>
    <lineage>
        <taxon>Bacteria</taxon>
        <taxon>Pseudomonadati</taxon>
        <taxon>Pseudomonadota</taxon>
        <taxon>Alphaproteobacteria</taxon>
        <taxon>Rhodobacterales</taxon>
        <taxon>Paracoccaceae</taxon>
        <taxon>Cereibacter</taxon>
    </lineage>
</organism>